<evidence type="ECO:0000313" key="3">
    <source>
        <dbReference type="EMBL" id="GMH58731.1"/>
    </source>
</evidence>
<evidence type="ECO:0000313" key="4">
    <source>
        <dbReference type="Proteomes" id="UP001165122"/>
    </source>
</evidence>
<protein>
    <recommendedName>
        <fullName evidence="5">SHSP domain-containing protein</fullName>
    </recommendedName>
</protein>
<keyword evidence="2" id="KW-0732">Signal</keyword>
<dbReference type="OrthoDB" id="10439695at2759"/>
<sequence length="231" mass="25828">MIPTMITKHWRGLLLAIAFLATFVSARGSCDGARCDPSLAAAKTFEDVFWATAFPHHFPHGRHSKNHQQHRYQRHLGQKRNYHEVLGGADTYTYSVHDDNDSITLNMVLPGYSSSMIDLELKTETQFGDVQRSLTVSPKNTKTAIPSPFTPTVFIIDSKIDSNTITSTMKNGILEIVGKKVKPMVDKMTLPIIEEVSIEDEAGKEEKEAEEVLEDPSPNDSVDVEIKIDEE</sequence>
<evidence type="ECO:0000256" key="1">
    <source>
        <dbReference type="SAM" id="MobiDB-lite"/>
    </source>
</evidence>
<evidence type="ECO:0008006" key="5">
    <source>
        <dbReference type="Google" id="ProtNLM"/>
    </source>
</evidence>
<dbReference type="Proteomes" id="UP001165122">
    <property type="component" value="Unassembled WGS sequence"/>
</dbReference>
<dbReference type="Gene3D" id="2.60.40.790">
    <property type="match status" value="1"/>
</dbReference>
<dbReference type="SUPFAM" id="SSF49764">
    <property type="entry name" value="HSP20-like chaperones"/>
    <property type="match status" value="1"/>
</dbReference>
<feature type="compositionally biased region" description="Acidic residues" evidence="1">
    <location>
        <begin position="198"/>
        <end position="214"/>
    </location>
</feature>
<reference evidence="4" key="1">
    <citation type="journal article" date="2023" name="Commun. Biol.">
        <title>Genome analysis of Parmales, the sister group of diatoms, reveals the evolutionary specialization of diatoms from phago-mixotrophs to photoautotrophs.</title>
        <authorList>
            <person name="Ban H."/>
            <person name="Sato S."/>
            <person name="Yoshikawa S."/>
            <person name="Yamada K."/>
            <person name="Nakamura Y."/>
            <person name="Ichinomiya M."/>
            <person name="Sato N."/>
            <person name="Blanc-Mathieu R."/>
            <person name="Endo H."/>
            <person name="Kuwata A."/>
            <person name="Ogata H."/>
        </authorList>
    </citation>
    <scope>NUCLEOTIDE SEQUENCE [LARGE SCALE GENOMIC DNA]</scope>
    <source>
        <strain evidence="4">NIES 3700</strain>
    </source>
</reference>
<dbReference type="CDD" id="cd00298">
    <property type="entry name" value="ACD_sHsps_p23-like"/>
    <property type="match status" value="1"/>
</dbReference>
<feature type="chain" id="PRO_5040784956" description="SHSP domain-containing protein" evidence="2">
    <location>
        <begin position="27"/>
        <end position="231"/>
    </location>
</feature>
<dbReference type="InterPro" id="IPR008978">
    <property type="entry name" value="HSP20-like_chaperone"/>
</dbReference>
<name>A0A9W6ZSR7_9STRA</name>
<organism evidence="3 4">
    <name type="scientific">Triparma laevis f. longispina</name>
    <dbReference type="NCBI Taxonomy" id="1714387"/>
    <lineage>
        <taxon>Eukaryota</taxon>
        <taxon>Sar</taxon>
        <taxon>Stramenopiles</taxon>
        <taxon>Ochrophyta</taxon>
        <taxon>Bolidophyceae</taxon>
        <taxon>Parmales</taxon>
        <taxon>Triparmaceae</taxon>
        <taxon>Triparma</taxon>
    </lineage>
</organism>
<feature type="region of interest" description="Disordered" evidence="1">
    <location>
        <begin position="198"/>
        <end position="231"/>
    </location>
</feature>
<evidence type="ECO:0000256" key="2">
    <source>
        <dbReference type="SAM" id="SignalP"/>
    </source>
</evidence>
<proteinExistence type="predicted"/>
<feature type="signal peptide" evidence="2">
    <location>
        <begin position="1"/>
        <end position="26"/>
    </location>
</feature>
<gene>
    <name evidence="3" type="ORF">TrLO_g10939</name>
</gene>
<comment type="caution">
    <text evidence="3">The sequence shown here is derived from an EMBL/GenBank/DDBJ whole genome shotgun (WGS) entry which is preliminary data.</text>
</comment>
<accession>A0A9W6ZSR7</accession>
<keyword evidence="4" id="KW-1185">Reference proteome</keyword>
<dbReference type="EMBL" id="BRXW01000480">
    <property type="protein sequence ID" value="GMH58731.1"/>
    <property type="molecule type" value="Genomic_DNA"/>
</dbReference>
<dbReference type="AlphaFoldDB" id="A0A9W6ZSR7"/>